<dbReference type="PANTHER" id="PTHR24092">
    <property type="entry name" value="PROBABLE PHOSPHOLIPID-TRANSPORTING ATPASE"/>
    <property type="match status" value="1"/>
</dbReference>
<dbReference type="Pfam" id="PF00702">
    <property type="entry name" value="Hydrolase"/>
    <property type="match status" value="1"/>
</dbReference>
<evidence type="ECO:0000256" key="2">
    <source>
        <dbReference type="ARBA" id="ARBA00008109"/>
    </source>
</evidence>
<dbReference type="GO" id="GO:0046872">
    <property type="term" value="F:metal ion binding"/>
    <property type="evidence" value="ECO:0007669"/>
    <property type="project" value="UniProtKB-KW"/>
</dbReference>
<keyword evidence="11 13" id="KW-0472">Membrane</keyword>
<reference evidence="15 16" key="1">
    <citation type="submission" date="2024-05" db="EMBL/GenBank/DDBJ databases">
        <authorList>
            <person name="Wallberg A."/>
        </authorList>
    </citation>
    <scope>NUCLEOTIDE SEQUENCE [LARGE SCALE GENOMIC DNA]</scope>
</reference>
<proteinExistence type="inferred from homology"/>
<keyword evidence="9" id="KW-1278">Translocase</keyword>
<protein>
    <recommendedName>
        <fullName evidence="3">P-type phospholipid transporter</fullName>
        <ecNumber evidence="3">7.6.2.1</ecNumber>
    </recommendedName>
</protein>
<keyword evidence="8" id="KW-0460">Magnesium</keyword>
<dbReference type="GO" id="GO:0005524">
    <property type="term" value="F:ATP binding"/>
    <property type="evidence" value="ECO:0007669"/>
    <property type="project" value="UniProtKB-KW"/>
</dbReference>
<dbReference type="Proteomes" id="UP001497623">
    <property type="component" value="Unassembled WGS sequence"/>
</dbReference>
<dbReference type="AlphaFoldDB" id="A0AAV2RDL3"/>
<evidence type="ECO:0000313" key="16">
    <source>
        <dbReference type="Proteomes" id="UP001497623"/>
    </source>
</evidence>
<keyword evidence="5" id="KW-0479">Metal-binding</keyword>
<dbReference type="GO" id="GO:0005783">
    <property type="term" value="C:endoplasmic reticulum"/>
    <property type="evidence" value="ECO:0007669"/>
    <property type="project" value="TreeGrafter"/>
</dbReference>
<dbReference type="EMBL" id="CAXKWB010021585">
    <property type="protein sequence ID" value="CAL4123283.1"/>
    <property type="molecule type" value="Genomic_DNA"/>
</dbReference>
<feature type="transmembrane region" description="Helical" evidence="13">
    <location>
        <begin position="428"/>
        <end position="447"/>
    </location>
</feature>
<keyword evidence="7" id="KW-0067">ATP-binding</keyword>
<dbReference type="Gene3D" id="3.40.50.1000">
    <property type="entry name" value="HAD superfamily/HAD-like"/>
    <property type="match status" value="1"/>
</dbReference>
<accession>A0AAV2RDL3</accession>
<dbReference type="NCBIfam" id="TIGR01494">
    <property type="entry name" value="ATPase_P-type"/>
    <property type="match status" value="1"/>
</dbReference>
<dbReference type="FunFam" id="3.40.50.1000:FF:000014">
    <property type="entry name" value="Phospholipid-transporting ATPase"/>
    <property type="match status" value="1"/>
</dbReference>
<feature type="domain" description="P-type ATPase C-terminal" evidence="14">
    <location>
        <begin position="203"/>
        <end position="452"/>
    </location>
</feature>
<name>A0AAV2RDL3_MEGNR</name>
<dbReference type="GO" id="GO:0016887">
    <property type="term" value="F:ATP hydrolysis activity"/>
    <property type="evidence" value="ECO:0007669"/>
    <property type="project" value="InterPro"/>
</dbReference>
<gene>
    <name evidence="15" type="ORF">MNOR_LOCUS23949</name>
</gene>
<dbReference type="PRINTS" id="PR00119">
    <property type="entry name" value="CATATPASE"/>
</dbReference>
<evidence type="ECO:0000256" key="13">
    <source>
        <dbReference type="SAM" id="Phobius"/>
    </source>
</evidence>
<dbReference type="SUPFAM" id="SSF56784">
    <property type="entry name" value="HAD-like"/>
    <property type="match status" value="1"/>
</dbReference>
<evidence type="ECO:0000256" key="8">
    <source>
        <dbReference type="ARBA" id="ARBA00022842"/>
    </source>
</evidence>
<evidence type="ECO:0000256" key="9">
    <source>
        <dbReference type="ARBA" id="ARBA00022967"/>
    </source>
</evidence>
<keyword evidence="16" id="KW-1185">Reference proteome</keyword>
<dbReference type="GO" id="GO:0140326">
    <property type="term" value="F:ATPase-coupled intramembrane lipid transporter activity"/>
    <property type="evidence" value="ECO:0007669"/>
    <property type="project" value="UniProtKB-EC"/>
</dbReference>
<dbReference type="InterPro" id="IPR032630">
    <property type="entry name" value="P_typ_ATPase_c"/>
</dbReference>
<evidence type="ECO:0000256" key="10">
    <source>
        <dbReference type="ARBA" id="ARBA00022989"/>
    </source>
</evidence>
<organism evidence="15 16">
    <name type="scientific">Meganyctiphanes norvegica</name>
    <name type="common">Northern krill</name>
    <name type="synonym">Thysanopoda norvegica</name>
    <dbReference type="NCBI Taxonomy" id="48144"/>
    <lineage>
        <taxon>Eukaryota</taxon>
        <taxon>Metazoa</taxon>
        <taxon>Ecdysozoa</taxon>
        <taxon>Arthropoda</taxon>
        <taxon>Crustacea</taxon>
        <taxon>Multicrustacea</taxon>
        <taxon>Malacostraca</taxon>
        <taxon>Eumalacostraca</taxon>
        <taxon>Eucarida</taxon>
        <taxon>Euphausiacea</taxon>
        <taxon>Euphausiidae</taxon>
        <taxon>Meganyctiphanes</taxon>
    </lineage>
</organism>
<comment type="subcellular location">
    <subcellularLocation>
        <location evidence="1">Membrane</location>
        <topology evidence="1">Multi-pass membrane protein</topology>
    </subcellularLocation>
</comment>
<evidence type="ECO:0000256" key="11">
    <source>
        <dbReference type="ARBA" id="ARBA00023136"/>
    </source>
</evidence>
<dbReference type="Pfam" id="PF16212">
    <property type="entry name" value="PhoLip_ATPase_C"/>
    <property type="match status" value="1"/>
</dbReference>
<dbReference type="GO" id="GO:0045332">
    <property type="term" value="P:phospholipid translocation"/>
    <property type="evidence" value="ECO:0007669"/>
    <property type="project" value="TreeGrafter"/>
</dbReference>
<comment type="catalytic activity">
    <reaction evidence="12">
        <text>ATP + H2O + phospholipidSide 1 = ADP + phosphate + phospholipidSide 2.</text>
        <dbReference type="EC" id="7.6.2.1"/>
    </reaction>
</comment>
<evidence type="ECO:0000256" key="12">
    <source>
        <dbReference type="ARBA" id="ARBA00034036"/>
    </source>
</evidence>
<dbReference type="InterPro" id="IPR036412">
    <property type="entry name" value="HAD-like_sf"/>
</dbReference>
<dbReference type="SUPFAM" id="SSF81665">
    <property type="entry name" value="Calcium ATPase, transmembrane domain M"/>
    <property type="match status" value="1"/>
</dbReference>
<dbReference type="GO" id="GO:0005886">
    <property type="term" value="C:plasma membrane"/>
    <property type="evidence" value="ECO:0007669"/>
    <property type="project" value="TreeGrafter"/>
</dbReference>
<keyword evidence="4 13" id="KW-0812">Transmembrane</keyword>
<evidence type="ECO:0000256" key="7">
    <source>
        <dbReference type="ARBA" id="ARBA00022840"/>
    </source>
</evidence>
<feature type="transmembrane region" description="Helical" evidence="13">
    <location>
        <begin position="352"/>
        <end position="371"/>
    </location>
</feature>
<evidence type="ECO:0000256" key="3">
    <source>
        <dbReference type="ARBA" id="ARBA00012189"/>
    </source>
</evidence>
<keyword evidence="10 13" id="KW-1133">Transmembrane helix</keyword>
<dbReference type="InterPro" id="IPR023298">
    <property type="entry name" value="ATPase_P-typ_TM_dom_sf"/>
</dbReference>
<comment type="caution">
    <text evidence="15">The sequence shown here is derived from an EMBL/GenBank/DDBJ whole genome shotgun (WGS) entry which is preliminary data.</text>
</comment>
<dbReference type="InterPro" id="IPR023214">
    <property type="entry name" value="HAD_sf"/>
</dbReference>
<feature type="transmembrane region" description="Helical" evidence="13">
    <location>
        <begin position="383"/>
        <end position="408"/>
    </location>
</feature>
<sequence>MAKDILEAKQVLENRESAVRKMMDEIEKDLELVGATGVEDLLQEGVSTTLQAMHQAGIKIWVLTGDKVETAVSIAHSCGHFNSSTAVIYLTALTDLQKSKTKLQEIKSQMISTVNYGLVVDGTTLILVLEHLAKEFYHIASKCHAVTCCRMSPKQKAQVVQLVKHQPSRPMCAAIGDGANDVSMIQEAHVGIGIMGKEGRQAVQCADFAFSQFRFLQKALLVHGHWYYIRVATFVHYNFYKNVVFNTPIFLYTMWSAFSTQSVYESLALTFFNISMTTLPIMAYGLFEQYLPSSVLQQQPHLYKEITRNKKMGWKEFFKWNGLGLYHSLIMYFGVIAVCWGDTAGLPNGQTVDLTVFGMTLVSICVCIVNFKIIVETRFFCGLYNWSVLLTLLSYAALYLFYSGVILYPVIQNYSVYWSYYRTFECPTLLLAGMLIVLVALTPDVILRAIDDIKHSQTISYSSKISSAIKLKSYSYINEDFVEEESDRRKTLTENSSLA</sequence>
<evidence type="ECO:0000256" key="1">
    <source>
        <dbReference type="ARBA" id="ARBA00004141"/>
    </source>
</evidence>
<dbReference type="InterPro" id="IPR001757">
    <property type="entry name" value="P_typ_ATPase"/>
</dbReference>
<keyword evidence="6" id="KW-0547">Nucleotide-binding</keyword>
<feature type="transmembrane region" description="Helical" evidence="13">
    <location>
        <begin position="320"/>
        <end position="340"/>
    </location>
</feature>
<evidence type="ECO:0000313" key="15">
    <source>
        <dbReference type="EMBL" id="CAL4123283.1"/>
    </source>
</evidence>
<evidence type="ECO:0000259" key="14">
    <source>
        <dbReference type="Pfam" id="PF16212"/>
    </source>
</evidence>
<comment type="similarity">
    <text evidence="2">Belongs to the cation transport ATPase (P-type) (TC 3.A.3) family. Type IV subfamily.</text>
</comment>
<evidence type="ECO:0000256" key="6">
    <source>
        <dbReference type="ARBA" id="ARBA00022741"/>
    </source>
</evidence>
<feature type="transmembrane region" description="Helical" evidence="13">
    <location>
        <begin position="267"/>
        <end position="287"/>
    </location>
</feature>
<evidence type="ECO:0000256" key="5">
    <source>
        <dbReference type="ARBA" id="ARBA00022723"/>
    </source>
</evidence>
<dbReference type="EC" id="7.6.2.1" evidence="3"/>
<evidence type="ECO:0000256" key="4">
    <source>
        <dbReference type="ARBA" id="ARBA00022692"/>
    </source>
</evidence>
<dbReference type="PANTHER" id="PTHR24092:SF175">
    <property type="entry name" value="PHOSPHOLIPID-TRANSPORTING ATPASE"/>
    <property type="match status" value="1"/>
</dbReference>